<dbReference type="Gene3D" id="1.20.1070.10">
    <property type="entry name" value="Rhodopsin 7-helix transmembrane proteins"/>
    <property type="match status" value="1"/>
</dbReference>
<protein>
    <recommendedName>
        <fullName evidence="5">G-protein coupled receptors family 1 profile domain-containing protein</fullName>
    </recommendedName>
</protein>
<keyword evidence="4" id="KW-1185">Reference proteome</keyword>
<dbReference type="Proteomes" id="UP000275408">
    <property type="component" value="Unassembled WGS sequence"/>
</dbReference>
<keyword evidence="2" id="KW-1133">Transmembrane helix</keyword>
<evidence type="ECO:0000313" key="4">
    <source>
        <dbReference type="Proteomes" id="UP000275408"/>
    </source>
</evidence>
<keyword evidence="2" id="KW-0472">Membrane</keyword>
<feature type="transmembrane region" description="Helical" evidence="2">
    <location>
        <begin position="12"/>
        <end position="31"/>
    </location>
</feature>
<gene>
    <name evidence="3" type="ORF">pdam_00002669</name>
</gene>
<reference evidence="3 4" key="1">
    <citation type="journal article" date="2018" name="Sci. Rep.">
        <title>Comparative analysis of the Pocillopora damicornis genome highlights role of immune system in coral evolution.</title>
        <authorList>
            <person name="Cunning R."/>
            <person name="Bay R.A."/>
            <person name="Gillette P."/>
            <person name="Baker A.C."/>
            <person name="Traylor-Knowles N."/>
        </authorList>
    </citation>
    <scope>NUCLEOTIDE SEQUENCE [LARGE SCALE GENOMIC DNA]</scope>
    <source>
        <strain evidence="3">RSMAS</strain>
        <tissue evidence="3">Whole animal</tissue>
    </source>
</reference>
<dbReference type="AlphaFoldDB" id="A0A3M6U318"/>
<evidence type="ECO:0000256" key="2">
    <source>
        <dbReference type="SAM" id="Phobius"/>
    </source>
</evidence>
<evidence type="ECO:0000256" key="1">
    <source>
        <dbReference type="SAM" id="MobiDB-lite"/>
    </source>
</evidence>
<comment type="caution">
    <text evidence="3">The sequence shown here is derived from an EMBL/GenBank/DDBJ whole genome shotgun (WGS) entry which is preliminary data.</text>
</comment>
<evidence type="ECO:0008006" key="5">
    <source>
        <dbReference type="Google" id="ProtNLM"/>
    </source>
</evidence>
<keyword evidence="2" id="KW-0812">Transmembrane</keyword>
<feature type="compositionally biased region" description="Basic residues" evidence="1">
    <location>
        <begin position="94"/>
        <end position="105"/>
    </location>
</feature>
<evidence type="ECO:0000313" key="3">
    <source>
        <dbReference type="EMBL" id="RMX48030.1"/>
    </source>
</evidence>
<sequence>MVLLGFASCWLPVYIMDFITIAFLLYLSSTINPFIYGEAICLITFEDDTAFIIFSNVIDIATPFAIITVCCVKVFHAVSRSNRVFSHKNNPQRSGRKWKKQKHRL</sequence>
<feature type="transmembrane region" description="Helical" evidence="2">
    <location>
        <begin position="51"/>
        <end position="75"/>
    </location>
</feature>
<name>A0A3M6U318_POCDA</name>
<accession>A0A3M6U318</accession>
<proteinExistence type="predicted"/>
<dbReference type="EMBL" id="RCHS01002311">
    <property type="protein sequence ID" value="RMX48030.1"/>
    <property type="molecule type" value="Genomic_DNA"/>
</dbReference>
<feature type="region of interest" description="Disordered" evidence="1">
    <location>
        <begin position="86"/>
        <end position="105"/>
    </location>
</feature>
<organism evidence="3 4">
    <name type="scientific">Pocillopora damicornis</name>
    <name type="common">Cauliflower coral</name>
    <name type="synonym">Millepora damicornis</name>
    <dbReference type="NCBI Taxonomy" id="46731"/>
    <lineage>
        <taxon>Eukaryota</taxon>
        <taxon>Metazoa</taxon>
        <taxon>Cnidaria</taxon>
        <taxon>Anthozoa</taxon>
        <taxon>Hexacorallia</taxon>
        <taxon>Scleractinia</taxon>
        <taxon>Astrocoeniina</taxon>
        <taxon>Pocilloporidae</taxon>
        <taxon>Pocillopora</taxon>
    </lineage>
</organism>